<accession>A0A4J1X2L7</accession>
<dbReference type="InterPro" id="IPR030392">
    <property type="entry name" value="S74_ICA"/>
</dbReference>
<reference evidence="3" key="1">
    <citation type="submission" date="2019-04" db="EMBL/GenBank/DDBJ databases">
        <authorList>
            <consortium name="Pathogen Informatics"/>
        </authorList>
    </citation>
    <scope>NUCLEOTIDE SEQUENCE</scope>
    <source>
        <strain evidence="3">GPSC17</strain>
    </source>
</reference>
<feature type="domain" description="Peptidase S74" evidence="2">
    <location>
        <begin position="2062"/>
        <end position="2155"/>
    </location>
</feature>
<dbReference type="EMBL" id="CAATGU010000009">
    <property type="protein sequence ID" value="VNP74885.1"/>
    <property type="molecule type" value="Genomic_DNA"/>
</dbReference>
<dbReference type="NCBIfam" id="TIGR01665">
    <property type="entry name" value="put_anti_recept"/>
    <property type="match status" value="1"/>
</dbReference>
<evidence type="ECO:0000313" key="3">
    <source>
        <dbReference type="EMBL" id="VNP74885.1"/>
    </source>
</evidence>
<dbReference type="InterPro" id="IPR008979">
    <property type="entry name" value="Galactose-bd-like_sf"/>
</dbReference>
<gene>
    <name evidence="3" type="ORF">SAMEA3353494_02099</name>
</gene>
<dbReference type="Pfam" id="PF13884">
    <property type="entry name" value="Peptidase_S74"/>
    <property type="match status" value="1"/>
</dbReference>
<dbReference type="Gene3D" id="2.60.120.260">
    <property type="entry name" value="Galactose-binding domain-like"/>
    <property type="match status" value="3"/>
</dbReference>
<dbReference type="RefSeq" id="WP_168955300.1">
    <property type="nucleotide sequence ID" value="NZ_JAAARF010000134.1"/>
</dbReference>
<name>A0A4J1X2L7_STREE</name>
<keyword evidence="1" id="KW-0175">Coiled coil</keyword>
<dbReference type="InterPro" id="IPR007119">
    <property type="entry name" value="Phage_tail_spike_N"/>
</dbReference>
<dbReference type="PROSITE" id="PS51688">
    <property type="entry name" value="ICA"/>
    <property type="match status" value="1"/>
</dbReference>
<sequence length="2156" mass="238997">MLYLLNKDVRTVRWNGEPLHEATSAIVKEIMNGDFTLTVKYPISDSGIYQLIQEDMLIKAPTPVLGAQLFRIKKPVEYNDHLEITAYHISDDVMQRSITPVSVTSQSCGMALSRMVQNTKTALGDFSFNSDIQDRRTFNTTETETLYSILLDGKHSIVGTWEGELVRDNFAITVKKSRGENRGVVITTHKNLKNYQRTKNSQNVVTRIHAKSTFKPEGAEKETTIRVTVDSPLINSYPYINEKEYENNNAKTVEELQKWAQSKFSNEGIDKVSDAIKIEAYELDGQVVHMGDTVNLKSWKHNVDAFKKAIAYEFDALKEEYISLTFDDKAGIGGSRASGGLSSAADAILGVTESAQEIALEKALQNADLDFDHKAGLLRQEISDDIELAKAKAEEVKRELSDTINQRFNSFDNGPLKETKRKAEEALRNAGASTLLAQEAKRIGLDSVARLEAFKSQTTSAQTALPGDLDVLKQTIANDIRPKQAQAEAEIAKQAEALSRTKNELAGASTLLAQEAKRIELDSVARLEAFKSQTTSAQTALSGDLDALKRTIANDIRQKQAQAETEIAKQVEALSRTKNELAGVKSAQATYEETTTRRLSELTNLANGKASKSELTQTAEELASRIASVQASGRNLFLNSLFKQDISKTGIWTTSTYTATIDSESKYLGHKALKIIGLNPSGRDGGNPKVTYPALGQFGKVIPGSTTNQDVTISFYAKANKNGIMLRSRLGNIGYKTGNVTLSTEIKRYVVHIPKGWTNESKQTTNEWLFNFNQEGTIWIWMPKFEISDVDTSYSEAPEDIEGQISTVESTFKQRANSLDAGVRSLTEGLRTKADISALNVTAENIRQSVKSLETDTQNKLNQKLSQAEFEVRAGSIRQEILNVTKDKASKSELTQTAEELSSKIASVQVGGINLLRNTASLLIGDRSKGCWMSASGGNGRAISVEVLDPPKKMIKNMIRVIENTNGGNKDLTQLVRLRIGEKYTISCYARIASDSPNANVNLLFRSWANNTDLNRKFQKSISHKNWQKYSFTFTADAIENSIQFGQSGAGIIEICAPKIESGTLATDYSEAPEDIEGQISTVESTFKQRANSLDAGVSRLTEGLRTKVDISALNVTAENIRQSVKSLETDTQNKLNQKLSQAEFEVRAGSIRQEILNATKDKADKTLVVSEAGKLREEFSKMKVGGRNLWIKSKTVGAVIEKLPENHVTGQKECYRLENNSTLTFNLEPDFSSRLYQKVTFSAWIKYENVVQGRNFWNVFNCFKHYLFRKNSETGVQSGPDYATLGMYKGSADWKYITFTYDYSEKTNFDQLKTSLRFNLEGATSGTAWVTGIKVEIGSVATDWSPAPEDADGLITEAKATFERTAQGLRTDLSAIQEYVNKDGQRQEALQRYTREESARQATAVRELVNRDFVGKATYQEDVKGINQRIEAVKTSANKDIASQIASYRQSVDGKFTDISSQITTYKQDVGGQISGLSNRLTSSEQGTTTQISNLSNRINSNKQGADNQISNLKTQVATNKDNAERQMGRISDQVSANKANADSQFANVTNQLARKVETTDFQRVKETSKLYERILGNTENGIADKVARMALTNQLFQVEVGKYSVSGPNLIKNSDFKNATNEWGSTQNLGRLVKHSFYHNGQKDLMRLSNATKNENFLYSHRFNLEQNTDYVLNFRGFNNSALASYDVYILGRRAGESDGFTIVKKVVSSKKLSTSRCEDVSVTFNSGEMDNAYIRFDNNGSSSGTADLYITEVDLYKGYKSRTWQPHPEDAVADANKKLEATQTKMTLLTGSWAVQNINSAGDIISGINLGANGHNRFVGKLTHITGETLIDRAVIKSAMVDKLKTANFEAGSVTTTILDAEAVTADKVRFDAAFIRKMTANDAFIDQLTSKRIFSTKVESVISSSTFLEAYQGRIGGFTIGRFAQGRGRWISGINQFSVGMGNGEGGSYNGENTAFWANWGHSWNSPGPNAWYVTTSGNMYCRNGADFHGKVDFSNSSRANFYGNTTFSRSPVFSNGIELGSKDVLGDGWNPKGGRNAVVWWNQVGSGSLKYWMEQKSDRRLKENITDTAVKALDKINRLRMVAFDFIENKKHEEIGLIAQEAETIVPRIVSRDPENPDGYLHIDYTALVPYLIKAIQELNQKIEKMEKIIA</sequence>
<evidence type="ECO:0000256" key="1">
    <source>
        <dbReference type="SAM" id="Coils"/>
    </source>
</evidence>
<feature type="coiled-coil region" evidence="1">
    <location>
        <begin position="379"/>
        <end position="406"/>
    </location>
</feature>
<dbReference type="SUPFAM" id="SSF49785">
    <property type="entry name" value="Galactose-binding domain-like"/>
    <property type="match status" value="2"/>
</dbReference>
<protein>
    <submittedName>
        <fullName evidence="3">PblB</fullName>
    </submittedName>
</protein>
<organism evidence="3">
    <name type="scientific">Streptococcus pneumoniae</name>
    <dbReference type="NCBI Taxonomy" id="1313"/>
    <lineage>
        <taxon>Bacteria</taxon>
        <taxon>Bacillati</taxon>
        <taxon>Bacillota</taxon>
        <taxon>Bacilli</taxon>
        <taxon>Lactobacillales</taxon>
        <taxon>Streptococcaceae</taxon>
        <taxon>Streptococcus</taxon>
    </lineage>
</organism>
<evidence type="ECO:0000259" key="2">
    <source>
        <dbReference type="PROSITE" id="PS51688"/>
    </source>
</evidence>
<proteinExistence type="predicted"/>